<organism evidence="5 6">
    <name type="scientific">Pedobacter heparinus (strain ATCC 13125 / DSM 2366 / CIP 104194 / JCM 7457 / NBRC 12017 / NCIMB 9290 / NRRL B-14731 / HIM 762-3)</name>
    <dbReference type="NCBI Taxonomy" id="485917"/>
    <lineage>
        <taxon>Bacteria</taxon>
        <taxon>Pseudomonadati</taxon>
        <taxon>Bacteroidota</taxon>
        <taxon>Sphingobacteriia</taxon>
        <taxon>Sphingobacteriales</taxon>
        <taxon>Sphingobacteriaceae</taxon>
        <taxon>Pedobacter</taxon>
    </lineage>
</organism>
<dbReference type="PANTHER" id="PTHR44688">
    <property type="entry name" value="DNA-BINDING TRANSCRIPTIONAL ACTIVATOR DEVR_DOSR"/>
    <property type="match status" value="1"/>
</dbReference>
<dbReference type="CDD" id="cd06170">
    <property type="entry name" value="LuxR_C_like"/>
    <property type="match status" value="1"/>
</dbReference>
<dbReference type="Proteomes" id="UP000000852">
    <property type="component" value="Chromosome"/>
</dbReference>
<keyword evidence="1" id="KW-0805">Transcription regulation</keyword>
<keyword evidence="6" id="KW-1185">Reference proteome</keyword>
<keyword evidence="2" id="KW-0238">DNA-binding</keyword>
<dbReference type="PANTHER" id="PTHR44688:SF16">
    <property type="entry name" value="DNA-BINDING TRANSCRIPTIONAL ACTIVATOR DEVR_DOSR"/>
    <property type="match status" value="1"/>
</dbReference>
<dbReference type="Gene3D" id="1.10.10.10">
    <property type="entry name" value="Winged helix-like DNA-binding domain superfamily/Winged helix DNA-binding domain"/>
    <property type="match status" value="1"/>
</dbReference>
<feature type="domain" description="HTH luxR-type" evidence="4">
    <location>
        <begin position="184"/>
        <end position="249"/>
    </location>
</feature>
<dbReference type="Gene3D" id="3.30.450.20">
    <property type="entry name" value="PAS domain"/>
    <property type="match status" value="1"/>
</dbReference>
<dbReference type="Pfam" id="PF00196">
    <property type="entry name" value="GerE"/>
    <property type="match status" value="1"/>
</dbReference>
<evidence type="ECO:0000259" key="4">
    <source>
        <dbReference type="PROSITE" id="PS50043"/>
    </source>
</evidence>
<dbReference type="PRINTS" id="PR00038">
    <property type="entry name" value="HTHLUXR"/>
</dbReference>
<dbReference type="SUPFAM" id="SSF55785">
    <property type="entry name" value="PYP-like sensor domain (PAS domain)"/>
    <property type="match status" value="1"/>
</dbReference>
<dbReference type="GO" id="GO:0006355">
    <property type="term" value="P:regulation of DNA-templated transcription"/>
    <property type="evidence" value="ECO:0007669"/>
    <property type="project" value="InterPro"/>
</dbReference>
<accession>C6XWN9</accession>
<name>C6XWN9_PEDHD</name>
<dbReference type="AlphaFoldDB" id="C6XWN9"/>
<dbReference type="SUPFAM" id="SSF46894">
    <property type="entry name" value="C-terminal effector domain of the bipartite response regulators"/>
    <property type="match status" value="1"/>
</dbReference>
<dbReference type="eggNOG" id="COG2197">
    <property type="taxonomic scope" value="Bacteria"/>
</dbReference>
<protein>
    <submittedName>
        <fullName evidence="5">Regulatory protein LuxR</fullName>
    </submittedName>
</protein>
<reference evidence="5 6" key="1">
    <citation type="journal article" date="2009" name="Stand. Genomic Sci.">
        <title>Complete genome sequence of Pedobacter heparinus type strain (HIM 762-3).</title>
        <authorList>
            <person name="Han C."/>
            <person name="Spring S."/>
            <person name="Lapidus A."/>
            <person name="Del Rio T.G."/>
            <person name="Tice H."/>
            <person name="Copeland A."/>
            <person name="Cheng J.F."/>
            <person name="Lucas S."/>
            <person name="Chen F."/>
            <person name="Nolan M."/>
            <person name="Bruce D."/>
            <person name="Goodwin L."/>
            <person name="Pitluck S."/>
            <person name="Ivanova N."/>
            <person name="Mavromatis K."/>
            <person name="Mikhailova N."/>
            <person name="Pati A."/>
            <person name="Chen A."/>
            <person name="Palaniappan K."/>
            <person name="Land M."/>
            <person name="Hauser L."/>
            <person name="Chang Y.J."/>
            <person name="Jeffries C.C."/>
            <person name="Saunders E."/>
            <person name="Chertkov O."/>
            <person name="Brettin T."/>
            <person name="Goker M."/>
            <person name="Rohde M."/>
            <person name="Bristow J."/>
            <person name="Eisen J.A."/>
            <person name="Markowitz V."/>
            <person name="Hugenholtz P."/>
            <person name="Kyrpides N.C."/>
            <person name="Klenk H.P."/>
            <person name="Detter J.C."/>
        </authorList>
    </citation>
    <scope>NUCLEOTIDE SEQUENCE [LARGE SCALE GENOMIC DNA]</scope>
    <source>
        <strain evidence="6">ATCC 13125 / DSM 2366 / CIP 104194 / JCM 7457 / NBRC 12017 / NCIMB 9290 / NRRL B-14731 / HIM 762-3</strain>
    </source>
</reference>
<evidence type="ECO:0000256" key="3">
    <source>
        <dbReference type="ARBA" id="ARBA00023163"/>
    </source>
</evidence>
<dbReference type="GO" id="GO:0003677">
    <property type="term" value="F:DNA binding"/>
    <property type="evidence" value="ECO:0007669"/>
    <property type="project" value="UniProtKB-KW"/>
</dbReference>
<sequence>MNTDLQKLHDVWMSSRAFQNTDAPKISFDDLTNSIVSTGPFYYYIIDFYDMVLSHVSHSIADIHGLNPQTVTFDDILNTIHPDDIEFVANAESFLHRFFQEKIPPERLLSYKMSYSFRSRMKNGEYVLLNHQALLLTLDENGRSGKSLNIHTRIDHLSKFNTRQISLIGLNGEPSFMDMSLDKSIHDLPAFSRREMEIIRLIAQGLNNNEIAENLFIAVLTVKKHRKNILMKSNCKNTAELISKSVIQGLIY</sequence>
<dbReference type="EMBL" id="CP001681">
    <property type="protein sequence ID" value="ACU06328.1"/>
    <property type="molecule type" value="Genomic_DNA"/>
</dbReference>
<dbReference type="KEGG" id="phe:Phep_4137"/>
<dbReference type="InterPro" id="IPR036388">
    <property type="entry name" value="WH-like_DNA-bd_sf"/>
</dbReference>
<dbReference type="InterPro" id="IPR000792">
    <property type="entry name" value="Tscrpt_reg_LuxR_C"/>
</dbReference>
<proteinExistence type="predicted"/>
<evidence type="ECO:0000313" key="6">
    <source>
        <dbReference type="Proteomes" id="UP000000852"/>
    </source>
</evidence>
<evidence type="ECO:0000256" key="1">
    <source>
        <dbReference type="ARBA" id="ARBA00023015"/>
    </source>
</evidence>
<dbReference type="OrthoDB" id="965844at2"/>
<keyword evidence="3" id="KW-0804">Transcription</keyword>
<dbReference type="HOGENOM" id="CLU_091665_0_0_10"/>
<dbReference type="SMART" id="SM00421">
    <property type="entry name" value="HTH_LUXR"/>
    <property type="match status" value="1"/>
</dbReference>
<dbReference type="PROSITE" id="PS00622">
    <property type="entry name" value="HTH_LUXR_1"/>
    <property type="match status" value="1"/>
</dbReference>
<dbReference type="InterPro" id="IPR035965">
    <property type="entry name" value="PAS-like_dom_sf"/>
</dbReference>
<dbReference type="STRING" id="485917.Phep_4137"/>
<dbReference type="InterPro" id="IPR016032">
    <property type="entry name" value="Sig_transdc_resp-reg_C-effctor"/>
</dbReference>
<evidence type="ECO:0000256" key="2">
    <source>
        <dbReference type="ARBA" id="ARBA00023125"/>
    </source>
</evidence>
<gene>
    <name evidence="5" type="ordered locus">Phep_4137</name>
</gene>
<dbReference type="PROSITE" id="PS50043">
    <property type="entry name" value="HTH_LUXR_2"/>
    <property type="match status" value="1"/>
</dbReference>
<evidence type="ECO:0000313" key="5">
    <source>
        <dbReference type="EMBL" id="ACU06328.1"/>
    </source>
</evidence>
<dbReference type="RefSeq" id="WP_015809936.1">
    <property type="nucleotide sequence ID" value="NC_013061.1"/>
</dbReference>